<dbReference type="RefSeq" id="XP_002287695.1">
    <property type="nucleotide sequence ID" value="XM_002287659.1"/>
</dbReference>
<feature type="region of interest" description="Disordered" evidence="1">
    <location>
        <begin position="1"/>
        <end position="36"/>
    </location>
</feature>
<dbReference type="AlphaFoldDB" id="B8BTQ5"/>
<dbReference type="EMBL" id="CM000639">
    <property type="protein sequence ID" value="EED95138.1"/>
    <property type="molecule type" value="Genomic_DNA"/>
</dbReference>
<accession>B8BTQ5</accession>
<dbReference type="eggNOG" id="ENOG502QZBV">
    <property type="taxonomic scope" value="Eukaryota"/>
</dbReference>
<name>B8BTQ5_THAPS</name>
<dbReference type="HOGENOM" id="CLU_1690292_0_0_1"/>
<dbReference type="InParanoid" id="B8BTQ5"/>
<dbReference type="OMA" id="HRKEDST"/>
<dbReference type="PANTHER" id="PTHR18829">
    <property type="entry name" value="PROTEIN YAE1 HOMOLOG"/>
    <property type="match status" value="1"/>
</dbReference>
<dbReference type="InterPro" id="IPR038881">
    <property type="entry name" value="Yae1-like"/>
</dbReference>
<dbReference type="Proteomes" id="UP000001449">
    <property type="component" value="Chromosome 2"/>
</dbReference>
<evidence type="ECO:0000256" key="1">
    <source>
        <dbReference type="SAM" id="MobiDB-lite"/>
    </source>
</evidence>
<reference evidence="2 3" key="1">
    <citation type="journal article" date="2004" name="Science">
        <title>The genome of the diatom Thalassiosira pseudonana: ecology, evolution, and metabolism.</title>
        <authorList>
            <person name="Armbrust E.V."/>
            <person name="Berges J.A."/>
            <person name="Bowler C."/>
            <person name="Green B.R."/>
            <person name="Martinez D."/>
            <person name="Putnam N.H."/>
            <person name="Zhou S."/>
            <person name="Allen A.E."/>
            <person name="Apt K.E."/>
            <person name="Bechner M."/>
            <person name="Brzezinski M.A."/>
            <person name="Chaal B.K."/>
            <person name="Chiovitti A."/>
            <person name="Davis A.K."/>
            <person name="Demarest M.S."/>
            <person name="Detter J.C."/>
            <person name="Glavina T."/>
            <person name="Goodstein D."/>
            <person name="Hadi M.Z."/>
            <person name="Hellsten U."/>
            <person name="Hildebrand M."/>
            <person name="Jenkins B.D."/>
            <person name="Jurka J."/>
            <person name="Kapitonov V.V."/>
            <person name="Kroger N."/>
            <person name="Lau W.W."/>
            <person name="Lane T.W."/>
            <person name="Larimer F.W."/>
            <person name="Lippmeier J.C."/>
            <person name="Lucas S."/>
            <person name="Medina M."/>
            <person name="Montsant A."/>
            <person name="Obornik M."/>
            <person name="Parker M.S."/>
            <person name="Palenik B."/>
            <person name="Pazour G.J."/>
            <person name="Richardson P.M."/>
            <person name="Rynearson T.A."/>
            <person name="Saito M.A."/>
            <person name="Schwartz D.C."/>
            <person name="Thamatrakoln K."/>
            <person name="Valentin K."/>
            <person name="Vardi A."/>
            <person name="Wilkerson F.P."/>
            <person name="Rokhsar D.S."/>
        </authorList>
    </citation>
    <scope>NUCLEOTIDE SEQUENCE [LARGE SCALE GENOMIC DNA]</scope>
    <source>
        <strain evidence="2 3">CCMP1335</strain>
    </source>
</reference>
<dbReference type="PaxDb" id="35128-Thaps2217"/>
<dbReference type="GeneID" id="7448659"/>
<feature type="compositionally biased region" description="Polar residues" evidence="1">
    <location>
        <begin position="14"/>
        <end position="29"/>
    </location>
</feature>
<dbReference type="PANTHER" id="PTHR18829:SF0">
    <property type="entry name" value="PROTEIN YAE1 HOMOLOG"/>
    <property type="match status" value="1"/>
</dbReference>
<reference evidence="2 3" key="2">
    <citation type="journal article" date="2008" name="Nature">
        <title>The Phaeodactylum genome reveals the evolutionary history of diatom genomes.</title>
        <authorList>
            <person name="Bowler C."/>
            <person name="Allen A.E."/>
            <person name="Badger J.H."/>
            <person name="Grimwood J."/>
            <person name="Jabbari K."/>
            <person name="Kuo A."/>
            <person name="Maheswari U."/>
            <person name="Martens C."/>
            <person name="Maumus F."/>
            <person name="Otillar R.P."/>
            <person name="Rayko E."/>
            <person name="Salamov A."/>
            <person name="Vandepoele K."/>
            <person name="Beszteri B."/>
            <person name="Gruber A."/>
            <person name="Heijde M."/>
            <person name="Katinka M."/>
            <person name="Mock T."/>
            <person name="Valentin K."/>
            <person name="Verret F."/>
            <person name="Berges J.A."/>
            <person name="Brownlee C."/>
            <person name="Cadoret J.P."/>
            <person name="Chiovitti A."/>
            <person name="Choi C.J."/>
            <person name="Coesel S."/>
            <person name="De Martino A."/>
            <person name="Detter J.C."/>
            <person name="Durkin C."/>
            <person name="Falciatore A."/>
            <person name="Fournet J."/>
            <person name="Haruta M."/>
            <person name="Huysman M.J."/>
            <person name="Jenkins B.D."/>
            <person name="Jiroutova K."/>
            <person name="Jorgensen R.E."/>
            <person name="Joubert Y."/>
            <person name="Kaplan A."/>
            <person name="Kroger N."/>
            <person name="Kroth P.G."/>
            <person name="La Roche J."/>
            <person name="Lindquist E."/>
            <person name="Lommer M."/>
            <person name="Martin-Jezequel V."/>
            <person name="Lopez P.J."/>
            <person name="Lucas S."/>
            <person name="Mangogna M."/>
            <person name="McGinnis K."/>
            <person name="Medlin L.K."/>
            <person name="Montsant A."/>
            <person name="Oudot-Le Secq M.P."/>
            <person name="Napoli C."/>
            <person name="Obornik M."/>
            <person name="Parker M.S."/>
            <person name="Petit J.L."/>
            <person name="Porcel B.M."/>
            <person name="Poulsen N."/>
            <person name="Robison M."/>
            <person name="Rychlewski L."/>
            <person name="Rynearson T.A."/>
            <person name="Schmutz J."/>
            <person name="Shapiro H."/>
            <person name="Siaut M."/>
            <person name="Stanley M."/>
            <person name="Sussman M.R."/>
            <person name="Taylor A.R."/>
            <person name="Vardi A."/>
            <person name="von Dassow P."/>
            <person name="Vyverman W."/>
            <person name="Willis A."/>
            <person name="Wyrwicz L.S."/>
            <person name="Rokhsar D.S."/>
            <person name="Weissenbach J."/>
            <person name="Armbrust E.V."/>
            <person name="Green B.R."/>
            <person name="Van de Peer Y."/>
            <person name="Grigoriev I.V."/>
        </authorList>
    </citation>
    <scope>NUCLEOTIDE SEQUENCE [LARGE SCALE GENOMIC DNA]</scope>
    <source>
        <strain evidence="2 3">CCMP1335</strain>
    </source>
</reference>
<gene>
    <name evidence="2" type="ORF">THAPSDRAFT_2217</name>
</gene>
<evidence type="ECO:0000313" key="2">
    <source>
        <dbReference type="EMBL" id="EED95138.1"/>
    </source>
</evidence>
<dbReference type="KEGG" id="tps:THAPSDRAFT_2217"/>
<proteinExistence type="predicted"/>
<evidence type="ECO:0000313" key="3">
    <source>
        <dbReference type="Proteomes" id="UP000001449"/>
    </source>
</evidence>
<protein>
    <submittedName>
        <fullName evidence="2">Uncharacterized protein</fullName>
    </submittedName>
</protein>
<organism evidence="2 3">
    <name type="scientific">Thalassiosira pseudonana</name>
    <name type="common">Marine diatom</name>
    <name type="synonym">Cyclotella nana</name>
    <dbReference type="NCBI Taxonomy" id="35128"/>
    <lineage>
        <taxon>Eukaryota</taxon>
        <taxon>Sar</taxon>
        <taxon>Stramenopiles</taxon>
        <taxon>Ochrophyta</taxon>
        <taxon>Bacillariophyta</taxon>
        <taxon>Coscinodiscophyceae</taxon>
        <taxon>Thalassiosirophycidae</taxon>
        <taxon>Thalassiosirales</taxon>
        <taxon>Thalassiosiraceae</taxon>
        <taxon>Thalassiosira</taxon>
    </lineage>
</organism>
<keyword evidence="3" id="KW-1185">Reference proteome</keyword>
<sequence length="156" mass="17161">MDKSADADDEFFGDQSSDEGFQSNQSQLANHEYRSRESSVKTLSYLDGYDETKEEKLQKGFGDGYRESFPDAFRIGEKLGSMFAGVALSESATLGVRCYDGSAADKGKQSIRNSAEYTSSLVRQFLTNEILIVNAEGGRGYTDALVKLDAEMEKSV</sequence>